<reference evidence="9" key="1">
    <citation type="submission" date="2020-06" db="EMBL/GenBank/DDBJ databases">
        <authorList>
            <person name="Li T."/>
            <person name="Hu X."/>
            <person name="Zhang T."/>
            <person name="Song X."/>
            <person name="Zhang H."/>
            <person name="Dai N."/>
            <person name="Sheng W."/>
            <person name="Hou X."/>
            <person name="Wei L."/>
        </authorList>
    </citation>
    <scope>NUCLEOTIDE SEQUENCE</scope>
    <source>
        <strain evidence="9">G01</strain>
        <tissue evidence="9">Leaf</tissue>
    </source>
</reference>
<gene>
    <name evidence="9" type="ORF">Sangu_1637000</name>
</gene>
<feature type="domain" description="MADS-box" evidence="8">
    <location>
        <begin position="7"/>
        <end position="67"/>
    </location>
</feature>
<feature type="region of interest" description="Disordered" evidence="7">
    <location>
        <begin position="235"/>
        <end position="471"/>
    </location>
</feature>
<dbReference type="GO" id="GO:0005634">
    <property type="term" value="C:nucleus"/>
    <property type="evidence" value="ECO:0007669"/>
    <property type="project" value="UniProtKB-SubCell"/>
</dbReference>
<evidence type="ECO:0000256" key="3">
    <source>
        <dbReference type="ARBA" id="ARBA00023125"/>
    </source>
</evidence>
<dbReference type="GO" id="GO:0046983">
    <property type="term" value="F:protein dimerization activity"/>
    <property type="evidence" value="ECO:0007669"/>
    <property type="project" value="InterPro"/>
</dbReference>
<evidence type="ECO:0000256" key="1">
    <source>
        <dbReference type="ARBA" id="ARBA00004123"/>
    </source>
</evidence>
<comment type="subcellular location">
    <subcellularLocation>
        <location evidence="1">Nucleus</location>
    </subcellularLocation>
</comment>
<dbReference type="FunFam" id="3.40.1810.10:FF:000006">
    <property type="entry name" value="Agamous-like MADS-box protein AGL62"/>
    <property type="match status" value="1"/>
</dbReference>
<name>A0AAW2MHH9_9LAMI</name>
<keyword evidence="5" id="KW-0539">Nucleus</keyword>
<dbReference type="GO" id="GO:0000978">
    <property type="term" value="F:RNA polymerase II cis-regulatory region sequence-specific DNA binding"/>
    <property type="evidence" value="ECO:0007669"/>
    <property type="project" value="TreeGrafter"/>
</dbReference>
<dbReference type="InterPro" id="IPR036879">
    <property type="entry name" value="TF_MADSbox_sf"/>
</dbReference>
<proteinExistence type="predicted"/>
<evidence type="ECO:0000256" key="2">
    <source>
        <dbReference type="ARBA" id="ARBA00023015"/>
    </source>
</evidence>
<keyword evidence="6" id="KW-0175">Coiled coil</keyword>
<dbReference type="PANTHER" id="PTHR11945">
    <property type="entry name" value="MADS BOX PROTEIN"/>
    <property type="match status" value="1"/>
</dbReference>
<keyword evidence="3" id="KW-0238">DNA-binding</keyword>
<evidence type="ECO:0000259" key="8">
    <source>
        <dbReference type="PROSITE" id="PS50066"/>
    </source>
</evidence>
<sequence length="471" mass="51032">MAGRQTRGRQRIPMRLIQSQDDLYATFSKRRVGLYKKASELSTLCGVDIGIIIFSPTDNPYSFFHPSMESVIDRYRNPNQPQSDFARIVEAHTRTRIEQLNKRLDEVQDMKEQIKEREKYLDEADKTRPKGWWEQPVESLNAQQVKEWKAWFGDLHARVTSRIEELRNGGSGSLENAPIFPDPPSASTAIIPGMFTQNYVPPADTSYAPSGGIAEADQFPGQYYYTSPKGQDPFVAGPNQFYAPPQGHDPSGSGLSQYYNLQGAPDPSGAGPSQYCGPKKSVQDPSGAGPSRYYGSPSGQNPSGTGLSQFYGPPPGQNPSSSRPNQYFGLSLTHDPSGAGSSQYYAPIPGQDPSGAGPRQFFGLPQAQDLLGIGPSHFYVPPQNQNPSGIGLNQFYTPPPGQDQSSVRPSRIQRGPPRPDPSGAGASQFYKPPLGQDPPGAAPKRFYNPQQGQDSSAAGGTGEATTSNQGA</sequence>
<dbReference type="Gene3D" id="3.40.1810.10">
    <property type="entry name" value="Transcription factor, MADS-box"/>
    <property type="match status" value="1"/>
</dbReference>
<dbReference type="PRINTS" id="PR00404">
    <property type="entry name" value="MADSDOMAIN"/>
</dbReference>
<dbReference type="PROSITE" id="PS50066">
    <property type="entry name" value="MADS_BOX_2"/>
    <property type="match status" value="1"/>
</dbReference>
<evidence type="ECO:0000256" key="5">
    <source>
        <dbReference type="ARBA" id="ARBA00023242"/>
    </source>
</evidence>
<feature type="coiled-coil region" evidence="6">
    <location>
        <begin position="90"/>
        <end position="127"/>
    </location>
</feature>
<dbReference type="SMART" id="SM00432">
    <property type="entry name" value="MADS"/>
    <property type="match status" value="1"/>
</dbReference>
<protein>
    <submittedName>
        <fullName evidence="9">Agamous-like MADS-box protein</fullName>
    </submittedName>
</protein>
<comment type="caution">
    <text evidence="9">The sequence shown here is derived from an EMBL/GenBank/DDBJ whole genome shotgun (WGS) entry which is preliminary data.</text>
</comment>
<organism evidence="9">
    <name type="scientific">Sesamum angustifolium</name>
    <dbReference type="NCBI Taxonomy" id="2727405"/>
    <lineage>
        <taxon>Eukaryota</taxon>
        <taxon>Viridiplantae</taxon>
        <taxon>Streptophyta</taxon>
        <taxon>Embryophyta</taxon>
        <taxon>Tracheophyta</taxon>
        <taxon>Spermatophyta</taxon>
        <taxon>Magnoliopsida</taxon>
        <taxon>eudicotyledons</taxon>
        <taxon>Gunneridae</taxon>
        <taxon>Pentapetalae</taxon>
        <taxon>asterids</taxon>
        <taxon>lamiids</taxon>
        <taxon>Lamiales</taxon>
        <taxon>Pedaliaceae</taxon>
        <taxon>Sesamum</taxon>
    </lineage>
</organism>
<dbReference type="GO" id="GO:0000981">
    <property type="term" value="F:DNA-binding transcription factor activity, RNA polymerase II-specific"/>
    <property type="evidence" value="ECO:0007669"/>
    <property type="project" value="TreeGrafter"/>
</dbReference>
<evidence type="ECO:0000256" key="6">
    <source>
        <dbReference type="SAM" id="Coils"/>
    </source>
</evidence>
<keyword evidence="2" id="KW-0805">Transcription regulation</keyword>
<keyword evidence="4" id="KW-0804">Transcription</keyword>
<dbReference type="SUPFAM" id="SSF55455">
    <property type="entry name" value="SRF-like"/>
    <property type="match status" value="1"/>
</dbReference>
<accession>A0AAW2MHH9</accession>
<evidence type="ECO:0000256" key="4">
    <source>
        <dbReference type="ARBA" id="ARBA00023163"/>
    </source>
</evidence>
<dbReference type="EMBL" id="JACGWK010000010">
    <property type="protein sequence ID" value="KAL0330915.1"/>
    <property type="molecule type" value="Genomic_DNA"/>
</dbReference>
<dbReference type="PANTHER" id="PTHR11945:SF776">
    <property type="entry name" value="AGAMOUS-LIKE 50-RELATED"/>
    <property type="match status" value="1"/>
</dbReference>
<dbReference type="InterPro" id="IPR002100">
    <property type="entry name" value="TF_MADSbox"/>
</dbReference>
<reference evidence="9" key="2">
    <citation type="journal article" date="2024" name="Plant">
        <title>Genomic evolution and insights into agronomic trait innovations of Sesamum species.</title>
        <authorList>
            <person name="Miao H."/>
            <person name="Wang L."/>
            <person name="Qu L."/>
            <person name="Liu H."/>
            <person name="Sun Y."/>
            <person name="Le M."/>
            <person name="Wang Q."/>
            <person name="Wei S."/>
            <person name="Zheng Y."/>
            <person name="Lin W."/>
            <person name="Duan Y."/>
            <person name="Cao H."/>
            <person name="Xiong S."/>
            <person name="Wang X."/>
            <person name="Wei L."/>
            <person name="Li C."/>
            <person name="Ma Q."/>
            <person name="Ju M."/>
            <person name="Zhao R."/>
            <person name="Li G."/>
            <person name="Mu C."/>
            <person name="Tian Q."/>
            <person name="Mei H."/>
            <person name="Zhang T."/>
            <person name="Gao T."/>
            <person name="Zhang H."/>
        </authorList>
    </citation>
    <scope>NUCLEOTIDE SEQUENCE</scope>
    <source>
        <strain evidence="9">G01</strain>
    </source>
</reference>
<evidence type="ECO:0000313" key="9">
    <source>
        <dbReference type="EMBL" id="KAL0330915.1"/>
    </source>
</evidence>
<dbReference type="AlphaFoldDB" id="A0AAW2MHH9"/>
<feature type="compositionally biased region" description="Polar residues" evidence="7">
    <location>
        <begin position="448"/>
        <end position="471"/>
    </location>
</feature>
<dbReference type="Pfam" id="PF00319">
    <property type="entry name" value="SRF-TF"/>
    <property type="match status" value="1"/>
</dbReference>
<evidence type="ECO:0000256" key="7">
    <source>
        <dbReference type="SAM" id="MobiDB-lite"/>
    </source>
</evidence>
<feature type="compositionally biased region" description="Polar residues" evidence="7">
    <location>
        <begin position="297"/>
        <end position="308"/>
    </location>
</feature>